<feature type="region of interest" description="Disordered" evidence="1">
    <location>
        <begin position="351"/>
        <end position="370"/>
    </location>
</feature>
<feature type="domain" description="Cyclic nucleotide-binding" evidence="2">
    <location>
        <begin position="435"/>
        <end position="545"/>
    </location>
</feature>
<dbReference type="InterPro" id="IPR014710">
    <property type="entry name" value="RmlC-like_jellyroll"/>
</dbReference>
<feature type="compositionally biased region" description="Basic and acidic residues" evidence="1">
    <location>
        <begin position="351"/>
        <end position="360"/>
    </location>
</feature>
<dbReference type="AlphaFoldDB" id="C3XXG8"/>
<dbReference type="SUPFAM" id="SSF51206">
    <property type="entry name" value="cAMP-binding domain-like"/>
    <property type="match status" value="1"/>
</dbReference>
<gene>
    <name evidence="3" type="ORF">BRAFLDRAFT_117223</name>
</gene>
<dbReference type="PANTHER" id="PTHR23011">
    <property type="entry name" value="CYCLIC NUCLEOTIDE-BINDING DOMAIN CONTAINING PROTEIN"/>
    <property type="match status" value="1"/>
</dbReference>
<feature type="compositionally biased region" description="Basic and acidic residues" evidence="1">
    <location>
        <begin position="236"/>
        <end position="262"/>
    </location>
</feature>
<dbReference type="InterPro" id="IPR000595">
    <property type="entry name" value="cNMP-bd_dom"/>
</dbReference>
<dbReference type="InParanoid" id="C3XXG8"/>
<feature type="region of interest" description="Disordered" evidence="1">
    <location>
        <begin position="176"/>
        <end position="214"/>
    </location>
</feature>
<evidence type="ECO:0000256" key="1">
    <source>
        <dbReference type="SAM" id="MobiDB-lite"/>
    </source>
</evidence>
<dbReference type="STRING" id="7739.C3XXG8"/>
<dbReference type="EMBL" id="GG666471">
    <property type="protein sequence ID" value="EEN67428.1"/>
    <property type="molecule type" value="Genomic_DNA"/>
</dbReference>
<dbReference type="eggNOG" id="ENOG502S40Y">
    <property type="taxonomic scope" value="Eukaryota"/>
</dbReference>
<dbReference type="SMART" id="SM00100">
    <property type="entry name" value="cNMP"/>
    <property type="match status" value="1"/>
</dbReference>
<dbReference type="Pfam" id="PF00027">
    <property type="entry name" value="cNMP_binding"/>
    <property type="match status" value="1"/>
</dbReference>
<sequence length="560" mass="62968">MAVALPIHPTQFPGLRRSSIELQRGLQRTSLGEFTHQSRSRRSPQPLSLAHISEIAEGEEEAEEAALRPRLRRSFSKRGRRSISDLVETSVTQLRVNISKRSQDGSEQGPLTGESELTSPTWPDDVIPRRRSSVNEVGLFRHISPAPGQPGGGRRRLSISPMEGRTIYSGQHDLAALSHPCNRPDPPPHPDNVLRPPRPAEDPPNASMAASRRNTIPVCDFSEVLIPTGRKEANVLEEPRMRLDTRRRSDNSNIPRRSESRTHSGSRVNSLEKSPLDRGPRQRSGSVFVAGGRRASVFRAFNFNKSDPEEERLKNIRPGFKGVELFRKAVQTVRMLRRILSTKEVSEGIKQLEKGHKDEPGESSGSPFVMFADSVGTEDTKSTSDPGLSFDPKIYKAKKEVTLSSEAKRVLKSRGDERTPEGLQTALYGLQTIPAFAEYPLHMQEKICKEAWLEEIPAKRVIIRQGHFAENFYFLITGNVIVDIMDFDPEEDNAQTRHVAVLRKGTSFGEMAFFRNKRRTATVISQTPVQLLVISANDFYEMFLPAYRMGEEEPEHVKFL</sequence>
<reference evidence="3" key="1">
    <citation type="journal article" date="2008" name="Nature">
        <title>The amphioxus genome and the evolution of the chordate karyotype.</title>
        <authorList>
            <consortium name="US DOE Joint Genome Institute (JGI-PGF)"/>
            <person name="Putnam N.H."/>
            <person name="Butts T."/>
            <person name="Ferrier D.E.K."/>
            <person name="Furlong R.F."/>
            <person name="Hellsten U."/>
            <person name="Kawashima T."/>
            <person name="Robinson-Rechavi M."/>
            <person name="Shoguchi E."/>
            <person name="Terry A."/>
            <person name="Yu J.-K."/>
            <person name="Benito-Gutierrez E.L."/>
            <person name="Dubchak I."/>
            <person name="Garcia-Fernandez J."/>
            <person name="Gibson-Brown J.J."/>
            <person name="Grigoriev I.V."/>
            <person name="Horton A.C."/>
            <person name="de Jong P.J."/>
            <person name="Jurka J."/>
            <person name="Kapitonov V.V."/>
            <person name="Kohara Y."/>
            <person name="Kuroki Y."/>
            <person name="Lindquist E."/>
            <person name="Lucas S."/>
            <person name="Osoegawa K."/>
            <person name="Pennacchio L.A."/>
            <person name="Salamov A.A."/>
            <person name="Satou Y."/>
            <person name="Sauka-Spengler T."/>
            <person name="Schmutz J."/>
            <person name="Shin-I T."/>
            <person name="Toyoda A."/>
            <person name="Bronner-Fraser M."/>
            <person name="Fujiyama A."/>
            <person name="Holland L.Z."/>
            <person name="Holland P.W.H."/>
            <person name="Satoh N."/>
            <person name="Rokhsar D.S."/>
        </authorList>
    </citation>
    <scope>NUCLEOTIDE SEQUENCE [LARGE SCALE GENOMIC DNA]</scope>
    <source>
        <strain evidence="3">S238N-H82</strain>
        <tissue evidence="3">Testes</tissue>
    </source>
</reference>
<accession>C3XXG8</accession>
<evidence type="ECO:0000313" key="3">
    <source>
        <dbReference type="EMBL" id="EEN67428.1"/>
    </source>
</evidence>
<dbReference type="InterPro" id="IPR018490">
    <property type="entry name" value="cNMP-bd_dom_sf"/>
</dbReference>
<organism>
    <name type="scientific">Branchiostoma floridae</name>
    <name type="common">Florida lancelet</name>
    <name type="synonym">Amphioxus</name>
    <dbReference type="NCBI Taxonomy" id="7739"/>
    <lineage>
        <taxon>Eukaryota</taxon>
        <taxon>Metazoa</taxon>
        <taxon>Chordata</taxon>
        <taxon>Cephalochordata</taxon>
        <taxon>Leptocardii</taxon>
        <taxon>Amphioxiformes</taxon>
        <taxon>Branchiostomatidae</taxon>
        <taxon>Branchiostoma</taxon>
    </lineage>
</organism>
<feature type="non-terminal residue" evidence="3">
    <location>
        <position position="560"/>
    </location>
</feature>
<dbReference type="Gene3D" id="2.60.120.10">
    <property type="entry name" value="Jelly Rolls"/>
    <property type="match status" value="1"/>
</dbReference>
<protein>
    <recommendedName>
        <fullName evidence="2">Cyclic nucleotide-binding domain-containing protein</fullName>
    </recommendedName>
</protein>
<dbReference type="PROSITE" id="PS50042">
    <property type="entry name" value="CNMP_BINDING_3"/>
    <property type="match status" value="1"/>
</dbReference>
<feature type="compositionally biased region" description="Polar residues" evidence="1">
    <location>
        <begin position="263"/>
        <end position="272"/>
    </location>
</feature>
<dbReference type="PANTHER" id="PTHR23011:SF28">
    <property type="entry name" value="CYCLIC NUCLEOTIDE-BINDING DOMAIN CONTAINING PROTEIN"/>
    <property type="match status" value="1"/>
</dbReference>
<proteinExistence type="predicted"/>
<feature type="region of interest" description="Disordered" evidence="1">
    <location>
        <begin position="97"/>
        <end position="129"/>
    </location>
</feature>
<name>C3XXG8_BRAFL</name>
<dbReference type="CDD" id="cd00038">
    <property type="entry name" value="CAP_ED"/>
    <property type="match status" value="1"/>
</dbReference>
<evidence type="ECO:0000259" key="2">
    <source>
        <dbReference type="PROSITE" id="PS50042"/>
    </source>
</evidence>
<feature type="region of interest" description="Disordered" evidence="1">
    <location>
        <begin position="236"/>
        <end position="286"/>
    </location>
</feature>